<evidence type="ECO:0000256" key="2">
    <source>
        <dbReference type="ARBA" id="ARBA00023015"/>
    </source>
</evidence>
<evidence type="ECO:0000313" key="7">
    <source>
        <dbReference type="Proteomes" id="UP001597097"/>
    </source>
</evidence>
<evidence type="ECO:0000259" key="5">
    <source>
        <dbReference type="PROSITE" id="PS50931"/>
    </source>
</evidence>
<proteinExistence type="inferred from homology"/>
<keyword evidence="2" id="KW-0805">Transcription regulation</keyword>
<dbReference type="Pfam" id="PF00126">
    <property type="entry name" value="HTH_1"/>
    <property type="match status" value="1"/>
</dbReference>
<keyword evidence="7" id="KW-1185">Reference proteome</keyword>
<evidence type="ECO:0000313" key="6">
    <source>
        <dbReference type="EMBL" id="MFD1546783.1"/>
    </source>
</evidence>
<feature type="domain" description="HTH lysR-type" evidence="5">
    <location>
        <begin position="3"/>
        <end position="60"/>
    </location>
</feature>
<organism evidence="6 7">
    <name type="scientific">Nonomuraea guangzhouensis</name>
    <dbReference type="NCBI Taxonomy" id="1291555"/>
    <lineage>
        <taxon>Bacteria</taxon>
        <taxon>Bacillati</taxon>
        <taxon>Actinomycetota</taxon>
        <taxon>Actinomycetes</taxon>
        <taxon>Streptosporangiales</taxon>
        <taxon>Streptosporangiaceae</taxon>
        <taxon>Nonomuraea</taxon>
    </lineage>
</organism>
<dbReference type="Proteomes" id="UP001597097">
    <property type="component" value="Unassembled WGS sequence"/>
</dbReference>
<dbReference type="InterPro" id="IPR005119">
    <property type="entry name" value="LysR_subst-bd"/>
</dbReference>
<dbReference type="PANTHER" id="PTHR30126:SF39">
    <property type="entry name" value="HTH-TYPE TRANSCRIPTIONAL REGULATOR CYSL"/>
    <property type="match status" value="1"/>
</dbReference>
<dbReference type="InterPro" id="IPR000847">
    <property type="entry name" value="LysR_HTH_N"/>
</dbReference>
<evidence type="ECO:0000256" key="3">
    <source>
        <dbReference type="ARBA" id="ARBA00023125"/>
    </source>
</evidence>
<dbReference type="PROSITE" id="PS50931">
    <property type="entry name" value="HTH_LYSR"/>
    <property type="match status" value="1"/>
</dbReference>
<comment type="caution">
    <text evidence="6">The sequence shown here is derived from an EMBL/GenBank/DDBJ whole genome shotgun (WGS) entry which is preliminary data.</text>
</comment>
<name>A0ABW4GWC9_9ACTN</name>
<keyword evidence="3" id="KW-0238">DNA-binding</keyword>
<comment type="similarity">
    <text evidence="1">Belongs to the LysR transcriptional regulatory family.</text>
</comment>
<dbReference type="RefSeq" id="WP_219538578.1">
    <property type="nucleotide sequence ID" value="NZ_JAHKRM010000049.1"/>
</dbReference>
<evidence type="ECO:0000256" key="4">
    <source>
        <dbReference type="ARBA" id="ARBA00023163"/>
    </source>
</evidence>
<accession>A0ABW4GWC9</accession>
<gene>
    <name evidence="6" type="ORF">ACFSJ0_57775</name>
</gene>
<dbReference type="Pfam" id="PF03466">
    <property type="entry name" value="LysR_substrate"/>
    <property type="match status" value="1"/>
</dbReference>
<keyword evidence="4" id="KW-0804">Transcription</keyword>
<reference evidence="7" key="1">
    <citation type="journal article" date="2019" name="Int. J. Syst. Evol. Microbiol.">
        <title>The Global Catalogue of Microorganisms (GCM) 10K type strain sequencing project: providing services to taxonomists for standard genome sequencing and annotation.</title>
        <authorList>
            <consortium name="The Broad Institute Genomics Platform"/>
            <consortium name="The Broad Institute Genome Sequencing Center for Infectious Disease"/>
            <person name="Wu L."/>
            <person name="Ma J."/>
        </authorList>
    </citation>
    <scope>NUCLEOTIDE SEQUENCE [LARGE SCALE GENOMIC DNA]</scope>
    <source>
        <strain evidence="7">CGMCC 1.15399</strain>
    </source>
</reference>
<dbReference type="EMBL" id="JBHUCM010000069">
    <property type="protein sequence ID" value="MFD1546783.1"/>
    <property type="molecule type" value="Genomic_DNA"/>
</dbReference>
<evidence type="ECO:0000256" key="1">
    <source>
        <dbReference type="ARBA" id="ARBA00009437"/>
    </source>
</evidence>
<protein>
    <submittedName>
        <fullName evidence="6">LysR family transcriptional regulator</fullName>
    </submittedName>
</protein>
<sequence length="288" mass="30445">MSLSLDLLRTFLEVYRTGSITAAAQTLGLSQPAVTAQVKTLEAALDRPLFDRLPRGVAPTAAADELARRVAGSLDALDAVVDAELPSEQAVHLGGPAEFVCEQVIPLLAPLVRDGLRLRTTFGLSDGLLADLAAGRLDLVVSTIRPRVRGVQAEPAYDEEFLLVASPEVAARADLAAMPLISYAEDLPIVRRYWRTVFGRRPAMAAQVVIPDLRGVLNAVRAGMGVSVLPAYLCGTDLAAGRLVTLAEPELAPINTGYLAVRSGGLARAPVARVHAHLLAALRAAPPY</sequence>
<dbReference type="PANTHER" id="PTHR30126">
    <property type="entry name" value="HTH-TYPE TRANSCRIPTIONAL REGULATOR"/>
    <property type="match status" value="1"/>
</dbReference>